<dbReference type="Proteomes" id="UP000887565">
    <property type="component" value="Unplaced"/>
</dbReference>
<evidence type="ECO:0000313" key="2">
    <source>
        <dbReference type="WBParaSite" id="nRc.2.0.1.t31755-RA"/>
    </source>
</evidence>
<dbReference type="AlphaFoldDB" id="A0A915K0M2"/>
<reference evidence="2" key="1">
    <citation type="submission" date="2022-11" db="UniProtKB">
        <authorList>
            <consortium name="WormBaseParasite"/>
        </authorList>
    </citation>
    <scope>IDENTIFICATION</scope>
</reference>
<dbReference type="WBParaSite" id="nRc.2.0.1.t31755-RA">
    <property type="protein sequence ID" value="nRc.2.0.1.t31755-RA"/>
    <property type="gene ID" value="nRc.2.0.1.g31755"/>
</dbReference>
<keyword evidence="1" id="KW-1185">Reference proteome</keyword>
<proteinExistence type="predicted"/>
<accession>A0A915K0M2</accession>
<evidence type="ECO:0000313" key="1">
    <source>
        <dbReference type="Proteomes" id="UP000887565"/>
    </source>
</evidence>
<protein>
    <submittedName>
        <fullName evidence="2">Uncharacterized protein</fullName>
    </submittedName>
</protein>
<name>A0A915K0M2_ROMCU</name>
<sequence>MNDVNCTSKHQSQQPCKYEYRFLGNDLWLGNNPDLIPIENLGESMDDNGLMHMESGTGRYSWETLLKNLNPVMDLFQCLLCSMSEHLRQVREPDSGNTHL</sequence>
<organism evidence="1 2">
    <name type="scientific">Romanomermis culicivorax</name>
    <name type="common">Nematode worm</name>
    <dbReference type="NCBI Taxonomy" id="13658"/>
    <lineage>
        <taxon>Eukaryota</taxon>
        <taxon>Metazoa</taxon>
        <taxon>Ecdysozoa</taxon>
        <taxon>Nematoda</taxon>
        <taxon>Enoplea</taxon>
        <taxon>Dorylaimia</taxon>
        <taxon>Mermithida</taxon>
        <taxon>Mermithoidea</taxon>
        <taxon>Mermithidae</taxon>
        <taxon>Romanomermis</taxon>
    </lineage>
</organism>